<evidence type="ECO:0000313" key="3">
    <source>
        <dbReference type="Proteomes" id="UP000291144"/>
    </source>
</evidence>
<dbReference type="AlphaFoldDB" id="A0A4R0KES1"/>
<dbReference type="OrthoDB" id="3290891at2"/>
<proteinExistence type="predicted"/>
<dbReference type="RefSeq" id="WP_131361234.1">
    <property type="nucleotide sequence ID" value="NZ_SJKB01000008.1"/>
</dbReference>
<evidence type="ECO:0000313" key="2">
    <source>
        <dbReference type="EMBL" id="TCC58891.1"/>
    </source>
</evidence>
<evidence type="ECO:0000256" key="1">
    <source>
        <dbReference type="SAM" id="MobiDB-lite"/>
    </source>
</evidence>
<dbReference type="Proteomes" id="UP000291144">
    <property type="component" value="Unassembled WGS sequence"/>
</dbReference>
<dbReference type="EMBL" id="SJKB01000008">
    <property type="protein sequence ID" value="TCC58891.1"/>
    <property type="molecule type" value="Genomic_DNA"/>
</dbReference>
<comment type="caution">
    <text evidence="2">The sequence shown here is derived from an EMBL/GenBank/DDBJ whole genome shotgun (WGS) entry which is preliminary data.</text>
</comment>
<accession>A0A4R0KES1</accession>
<gene>
    <name evidence="2" type="ORF">E0H73_26700</name>
</gene>
<sequence length="97" mass="10813">MPRMQIYLPDDLYAEVKARKLPASELLQRAIRAEIRREDQIYAAGEFLEEMIGEYGEPSPEATAEAEALAARVKAHLHPPVQENEAAQPSDRAPKAS</sequence>
<keyword evidence="3" id="KW-1185">Reference proteome</keyword>
<feature type="region of interest" description="Disordered" evidence="1">
    <location>
        <begin position="75"/>
        <end position="97"/>
    </location>
</feature>
<organism evidence="2 3">
    <name type="scientific">Kribbella pittospori</name>
    <dbReference type="NCBI Taxonomy" id="722689"/>
    <lineage>
        <taxon>Bacteria</taxon>
        <taxon>Bacillati</taxon>
        <taxon>Actinomycetota</taxon>
        <taxon>Actinomycetes</taxon>
        <taxon>Propionibacteriales</taxon>
        <taxon>Kribbellaceae</taxon>
        <taxon>Kribbella</taxon>
    </lineage>
</organism>
<reference evidence="2 3" key="1">
    <citation type="submission" date="2019-02" db="EMBL/GenBank/DDBJ databases">
        <title>Kribbella capetownensis sp. nov. and Kribbella speibonae sp. nov., isolated from soil.</title>
        <authorList>
            <person name="Curtis S.M."/>
            <person name="Norton I."/>
            <person name="Everest G.J."/>
            <person name="Meyers P.R."/>
        </authorList>
    </citation>
    <scope>NUCLEOTIDE SEQUENCE [LARGE SCALE GENOMIC DNA]</scope>
    <source>
        <strain evidence="2 3">NRRL B-24813</strain>
    </source>
</reference>
<name>A0A4R0KES1_9ACTN</name>
<protein>
    <recommendedName>
        <fullName evidence="4">CopG family transcriptional regulator</fullName>
    </recommendedName>
</protein>
<evidence type="ECO:0008006" key="4">
    <source>
        <dbReference type="Google" id="ProtNLM"/>
    </source>
</evidence>